<keyword evidence="2" id="KW-0133">Cell shape</keyword>
<keyword evidence="1 8" id="KW-0732">Signal</keyword>
<dbReference type="EMBL" id="QKRX01000007">
    <property type="protein sequence ID" value="RAU17883.1"/>
    <property type="molecule type" value="Genomic_DNA"/>
</dbReference>
<dbReference type="GO" id="GO:0031241">
    <property type="term" value="C:periplasmic side of cell outer membrane"/>
    <property type="evidence" value="ECO:0007669"/>
    <property type="project" value="TreeGrafter"/>
</dbReference>
<feature type="chain" id="PRO_5017015977" description="Penicillin-binding protein activator" evidence="8">
    <location>
        <begin position="47"/>
        <end position="624"/>
    </location>
</feature>
<evidence type="ECO:0000256" key="5">
    <source>
        <dbReference type="ARBA" id="ARBA00023139"/>
    </source>
</evidence>
<evidence type="ECO:0000256" key="1">
    <source>
        <dbReference type="ARBA" id="ARBA00022729"/>
    </source>
</evidence>
<evidence type="ECO:0000313" key="9">
    <source>
        <dbReference type="EMBL" id="RAU17883.1"/>
    </source>
</evidence>
<dbReference type="GO" id="GO:0009252">
    <property type="term" value="P:peptidoglycan biosynthetic process"/>
    <property type="evidence" value="ECO:0007669"/>
    <property type="project" value="UniProtKB-KW"/>
</dbReference>
<evidence type="ECO:0000256" key="2">
    <source>
        <dbReference type="ARBA" id="ARBA00022960"/>
    </source>
</evidence>
<dbReference type="InterPro" id="IPR011990">
    <property type="entry name" value="TPR-like_helical_dom_sf"/>
</dbReference>
<dbReference type="PANTHER" id="PTHR38038">
    <property type="entry name" value="PENICILLIN-BINDING PROTEIN ACTIVATOR LPOA"/>
    <property type="match status" value="1"/>
</dbReference>
<gene>
    <name evidence="9" type="ORF">DN062_10985</name>
</gene>
<dbReference type="Gene3D" id="3.40.50.2300">
    <property type="match status" value="2"/>
</dbReference>
<name>A0A364NLA4_9GAMM</name>
<dbReference type="GO" id="GO:0008360">
    <property type="term" value="P:regulation of cell shape"/>
    <property type="evidence" value="ECO:0007669"/>
    <property type="project" value="UniProtKB-KW"/>
</dbReference>
<evidence type="ECO:0000256" key="4">
    <source>
        <dbReference type="ARBA" id="ARBA00023136"/>
    </source>
</evidence>
<keyword evidence="5" id="KW-0564">Palmitate</keyword>
<dbReference type="Proteomes" id="UP000250744">
    <property type="component" value="Unassembled WGS sequence"/>
</dbReference>
<comment type="caution">
    <text evidence="9">The sequence shown here is derived from an EMBL/GenBank/DDBJ whole genome shotgun (WGS) entry which is preliminary data.</text>
</comment>
<dbReference type="InterPro" id="IPR007443">
    <property type="entry name" value="LpoA"/>
</dbReference>
<keyword evidence="10" id="KW-1185">Reference proteome</keyword>
<dbReference type="SUPFAM" id="SSF53822">
    <property type="entry name" value="Periplasmic binding protein-like I"/>
    <property type="match status" value="1"/>
</dbReference>
<evidence type="ECO:0000256" key="3">
    <source>
        <dbReference type="ARBA" id="ARBA00022984"/>
    </source>
</evidence>
<sequence>MGVAMTYKTGSDMMFPNTCRKKQYMTNRLALSLTLLFLALFLSACSAPSTGTLQPALPKDDIVMRLLNAANQASGERSVELRIEAARVLYSRNQTNEANQILDQLDTRTLPTFLSLNIASIRAEHALSNNNPRQALDYWSYARFPAELAPDDILEISQSRSSIYLQTSDPISAIRELVTGTQMTDDQKTQNALRELIEKSLEQTSIADLHAAVKSPQNNYFEQGWFELGLIQRSELSAEEKEDALEDWEALWAQHPATLSSPTSQQSLFSSGTALESIAPGSRRIGLLLPYSGPLAEIARYITDGFTTAMLTDGALNTHIETLDSTQITNPEQLFEIATQRGLEIIIGPLEREYVNRLAELPNHPVPVLALNQANTGSNPPFQLDLSSEHEASELGRRAAELGYQTAMIITSDTPWAQRLGQSIEQEFFRQGGQTLATLEFKGQGDTSAQIRGLLNNDPLLARTMPRRSQSGQRVNVSHETDVIFMAVDARDARLINPMLAYHYVAKIPVMATSHLFEGSIDNVRDTDLARISFTDIPWRLSDSSELRNTLAASRDNTHTNEGKFYALGADAWRLHSVLNELSMRPGSYVDGETGRLSIGPNKRIIRRLSWATFTNGIPQLIKE</sequence>
<proteinExistence type="predicted"/>
<dbReference type="CDD" id="cd06339">
    <property type="entry name" value="PBP1_YraM_LppC_lipoprotein-like"/>
    <property type="match status" value="1"/>
</dbReference>
<keyword evidence="3" id="KW-0573">Peptidoglycan synthesis</keyword>
<dbReference type="GO" id="GO:0030234">
    <property type="term" value="F:enzyme regulator activity"/>
    <property type="evidence" value="ECO:0007669"/>
    <property type="project" value="TreeGrafter"/>
</dbReference>
<dbReference type="Gene3D" id="1.25.40.650">
    <property type="match status" value="1"/>
</dbReference>
<dbReference type="PANTHER" id="PTHR38038:SF1">
    <property type="entry name" value="PENICILLIN-BINDING PROTEIN ACTIVATOR LPOA"/>
    <property type="match status" value="1"/>
</dbReference>
<keyword evidence="4" id="KW-0472">Membrane</keyword>
<reference evidence="9 10" key="1">
    <citation type="submission" date="2018-06" db="EMBL/GenBank/DDBJ databases">
        <title>Nitrincola tibetense sp. nov., isolated from Lake XuguoCo on Tibetan Plateau.</title>
        <authorList>
            <person name="Xing P."/>
        </authorList>
    </citation>
    <scope>NUCLEOTIDE SEQUENCE [LARGE SCALE GENOMIC DNA]</scope>
    <source>
        <strain evidence="10">xg18</strain>
    </source>
</reference>
<keyword evidence="7" id="KW-0449">Lipoprotein</keyword>
<evidence type="ECO:0008006" key="11">
    <source>
        <dbReference type="Google" id="ProtNLM"/>
    </source>
</evidence>
<evidence type="ECO:0000256" key="6">
    <source>
        <dbReference type="ARBA" id="ARBA00023237"/>
    </source>
</evidence>
<feature type="signal peptide" evidence="8">
    <location>
        <begin position="1"/>
        <end position="46"/>
    </location>
</feature>
<dbReference type="InterPro" id="IPR028082">
    <property type="entry name" value="Peripla_BP_I"/>
</dbReference>
<evidence type="ECO:0000313" key="10">
    <source>
        <dbReference type="Proteomes" id="UP000250744"/>
    </source>
</evidence>
<dbReference type="AlphaFoldDB" id="A0A364NLA4"/>
<dbReference type="Pfam" id="PF04348">
    <property type="entry name" value="LppC"/>
    <property type="match status" value="1"/>
</dbReference>
<keyword evidence="6" id="KW-0998">Cell outer membrane</keyword>
<organism evidence="9 10">
    <name type="scientific">Nitrincola tibetensis</name>
    <dbReference type="NCBI Taxonomy" id="2219697"/>
    <lineage>
        <taxon>Bacteria</taxon>
        <taxon>Pseudomonadati</taxon>
        <taxon>Pseudomonadota</taxon>
        <taxon>Gammaproteobacteria</taxon>
        <taxon>Oceanospirillales</taxon>
        <taxon>Oceanospirillaceae</taxon>
        <taxon>Nitrincola</taxon>
    </lineage>
</organism>
<dbReference type="OrthoDB" id="6708821at2"/>
<evidence type="ECO:0000256" key="8">
    <source>
        <dbReference type="SAM" id="SignalP"/>
    </source>
</evidence>
<accession>A0A364NLA4</accession>
<protein>
    <recommendedName>
        <fullName evidence="11">Penicillin-binding protein activator</fullName>
    </recommendedName>
</protein>
<dbReference type="Gene3D" id="1.25.40.10">
    <property type="entry name" value="Tetratricopeptide repeat domain"/>
    <property type="match status" value="1"/>
</dbReference>
<evidence type="ECO:0000256" key="7">
    <source>
        <dbReference type="ARBA" id="ARBA00023288"/>
    </source>
</evidence>